<feature type="non-terminal residue" evidence="11">
    <location>
        <position position="1"/>
    </location>
</feature>
<dbReference type="InterPro" id="IPR036890">
    <property type="entry name" value="HATPase_C_sf"/>
</dbReference>
<dbReference type="InterPro" id="IPR036097">
    <property type="entry name" value="HisK_dim/P_sf"/>
</dbReference>
<dbReference type="PROSITE" id="PS50109">
    <property type="entry name" value="HIS_KIN"/>
    <property type="match status" value="1"/>
</dbReference>
<evidence type="ECO:0000259" key="9">
    <source>
        <dbReference type="PROSITE" id="PS50112"/>
    </source>
</evidence>
<feature type="domain" description="PAS" evidence="9">
    <location>
        <begin position="638"/>
        <end position="708"/>
    </location>
</feature>
<dbReference type="FunFam" id="1.10.287.130:FF:000001">
    <property type="entry name" value="Two-component sensor histidine kinase"/>
    <property type="match status" value="1"/>
</dbReference>
<evidence type="ECO:0000256" key="3">
    <source>
        <dbReference type="ARBA" id="ARBA00022553"/>
    </source>
</evidence>
<evidence type="ECO:0000256" key="2">
    <source>
        <dbReference type="ARBA" id="ARBA00012438"/>
    </source>
</evidence>
<dbReference type="Gene3D" id="1.10.287.130">
    <property type="match status" value="1"/>
</dbReference>
<evidence type="ECO:0000256" key="5">
    <source>
        <dbReference type="ARBA" id="ARBA00022777"/>
    </source>
</evidence>
<name>A0A7C2R673_9FLAO</name>
<evidence type="ECO:0000259" key="10">
    <source>
        <dbReference type="PROSITE" id="PS50113"/>
    </source>
</evidence>
<protein>
    <recommendedName>
        <fullName evidence="2">histidine kinase</fullName>
        <ecNumber evidence="2">2.7.13.3</ecNumber>
    </recommendedName>
</protein>
<evidence type="ECO:0000313" key="11">
    <source>
        <dbReference type="EMBL" id="HER39907.1"/>
    </source>
</evidence>
<dbReference type="Gene3D" id="3.30.450.20">
    <property type="entry name" value="PAS domain"/>
    <property type="match status" value="6"/>
</dbReference>
<dbReference type="InterPro" id="IPR013655">
    <property type="entry name" value="PAS_fold_3"/>
</dbReference>
<keyword evidence="6" id="KW-0902">Two-component regulatory system</keyword>
<dbReference type="InterPro" id="IPR001610">
    <property type="entry name" value="PAC"/>
</dbReference>
<dbReference type="FunFam" id="3.30.565.10:FF:000006">
    <property type="entry name" value="Sensor histidine kinase WalK"/>
    <property type="match status" value="1"/>
</dbReference>
<comment type="caution">
    <text evidence="11">The sequence shown here is derived from an EMBL/GenBank/DDBJ whole genome shotgun (WGS) entry which is preliminary data.</text>
</comment>
<dbReference type="SMART" id="SM00388">
    <property type="entry name" value="HisKA"/>
    <property type="match status" value="1"/>
</dbReference>
<dbReference type="InterPro" id="IPR005467">
    <property type="entry name" value="His_kinase_dom"/>
</dbReference>
<dbReference type="GO" id="GO:0000155">
    <property type="term" value="F:phosphorelay sensor kinase activity"/>
    <property type="evidence" value="ECO:0007669"/>
    <property type="project" value="InterPro"/>
</dbReference>
<dbReference type="PROSITE" id="PS50112">
    <property type="entry name" value="PAS"/>
    <property type="match status" value="3"/>
</dbReference>
<dbReference type="InterPro" id="IPR000700">
    <property type="entry name" value="PAS-assoc_C"/>
</dbReference>
<dbReference type="SUPFAM" id="SSF55874">
    <property type="entry name" value="ATPase domain of HSP90 chaperone/DNA topoisomerase II/histidine kinase"/>
    <property type="match status" value="1"/>
</dbReference>
<keyword evidence="3" id="KW-0597">Phosphoprotein</keyword>
<dbReference type="SMART" id="SM00086">
    <property type="entry name" value="PAC"/>
    <property type="match status" value="4"/>
</dbReference>
<keyword evidence="4" id="KW-0808">Transferase</keyword>
<dbReference type="Proteomes" id="UP000885753">
    <property type="component" value="Unassembled WGS sequence"/>
</dbReference>
<dbReference type="Pfam" id="PF02518">
    <property type="entry name" value="HATPase_c"/>
    <property type="match status" value="1"/>
</dbReference>
<evidence type="ECO:0000256" key="4">
    <source>
        <dbReference type="ARBA" id="ARBA00022679"/>
    </source>
</evidence>
<dbReference type="InterPro" id="IPR000014">
    <property type="entry name" value="PAS"/>
</dbReference>
<proteinExistence type="predicted"/>
<dbReference type="FunFam" id="3.30.450.20:FF:000099">
    <property type="entry name" value="Sensory box sensor histidine kinase"/>
    <property type="match status" value="2"/>
</dbReference>
<evidence type="ECO:0000256" key="7">
    <source>
        <dbReference type="ARBA" id="ARBA00023136"/>
    </source>
</evidence>
<dbReference type="InterPro" id="IPR013767">
    <property type="entry name" value="PAS_fold"/>
</dbReference>
<feature type="domain" description="PAS" evidence="9">
    <location>
        <begin position="1"/>
        <end position="67"/>
    </location>
</feature>
<dbReference type="AlphaFoldDB" id="A0A7C2R673"/>
<dbReference type="SUPFAM" id="SSF55785">
    <property type="entry name" value="PYP-like sensor domain (PAS domain)"/>
    <property type="match status" value="6"/>
</dbReference>
<feature type="domain" description="PAC" evidence="10">
    <location>
        <begin position="197"/>
        <end position="251"/>
    </location>
</feature>
<dbReference type="SMART" id="SM00091">
    <property type="entry name" value="PAS"/>
    <property type="match status" value="6"/>
</dbReference>
<organism evidence="11">
    <name type="scientific">Salinimicrobium catena</name>
    <dbReference type="NCBI Taxonomy" id="390640"/>
    <lineage>
        <taxon>Bacteria</taxon>
        <taxon>Pseudomonadati</taxon>
        <taxon>Bacteroidota</taxon>
        <taxon>Flavobacteriia</taxon>
        <taxon>Flavobacteriales</taxon>
        <taxon>Flavobacteriaceae</taxon>
        <taxon>Salinimicrobium</taxon>
    </lineage>
</organism>
<comment type="catalytic activity">
    <reaction evidence="1">
        <text>ATP + protein L-histidine = ADP + protein N-phospho-L-histidine.</text>
        <dbReference type="EC" id="2.7.13.3"/>
    </reaction>
</comment>
<feature type="domain" description="Histidine kinase" evidence="8">
    <location>
        <begin position="767"/>
        <end position="989"/>
    </location>
</feature>
<dbReference type="Gene3D" id="3.30.565.10">
    <property type="entry name" value="Histidine kinase-like ATPase, C-terminal domain"/>
    <property type="match status" value="1"/>
</dbReference>
<evidence type="ECO:0000256" key="1">
    <source>
        <dbReference type="ARBA" id="ARBA00000085"/>
    </source>
</evidence>
<dbReference type="CDD" id="cd00082">
    <property type="entry name" value="HisKA"/>
    <property type="match status" value="1"/>
</dbReference>
<dbReference type="InterPro" id="IPR004358">
    <property type="entry name" value="Sig_transdc_His_kin-like_C"/>
</dbReference>
<dbReference type="Pfam" id="PF08447">
    <property type="entry name" value="PAS_3"/>
    <property type="match status" value="2"/>
</dbReference>
<dbReference type="PRINTS" id="PR00344">
    <property type="entry name" value="BCTRLSENSOR"/>
</dbReference>
<dbReference type="InterPro" id="IPR035965">
    <property type="entry name" value="PAS-like_dom_sf"/>
</dbReference>
<dbReference type="PANTHER" id="PTHR43304:SF1">
    <property type="entry name" value="PAC DOMAIN-CONTAINING PROTEIN"/>
    <property type="match status" value="1"/>
</dbReference>
<feature type="domain" description="PAC" evidence="10">
    <location>
        <begin position="325"/>
        <end position="377"/>
    </location>
</feature>
<feature type="domain" description="PAC" evidence="10">
    <location>
        <begin position="711"/>
        <end position="763"/>
    </location>
</feature>
<dbReference type="GO" id="GO:0006355">
    <property type="term" value="P:regulation of DNA-templated transcription"/>
    <property type="evidence" value="ECO:0007669"/>
    <property type="project" value="InterPro"/>
</dbReference>
<sequence length="989" mass="114092">IAIARSVREPVLVLNTDLEILAANENFYTVFGLKESETIDMSVYALNDHAWDLPEMRQLLERDVPENKQVQDFEVAFVLQYIGKFTCLLNAALLELGDSSVIMLTFKPEIEGRHSSFRELDYLKTVRNVLLNSPAMICSLSGPDHVFEIANKQYYELIGQTDFIGKTVKEVLPEIESQGFLEILDQVYRTGENFTGREMPVALKTGEKENKLSYVDFLYQPLRDDKDNINGIFVHAVDVTEKVVSRKKIEESENELRNIMDTAPVIIWISDEHNQNIYLNQQWYDFTGQGREASMGMGWVDVVHPEDRKEARERFEMAMREKDSYEIFFRMRTTEGNFRWMLNQGSPRIDKEGRFFGMVGAVIDVHEEVIKGQLIREKEHRTRTIVEEATVATAVYTGLEMKIELANDAMINLWGKDRSVIGKTLRESLPELEGQPFFQLLHDVFTSGQTYYGKEDRVDLMIDGKMQTGYFNFTYKPLRNENGEIYGILNMAMDVTEQRIARKEVEESKRRYQEIIHSSPALIATFEGEDLEVKIANDSILEVWGKTREVIGKPFFEVLPELAEQGFKEILNRVYETGEPYRAYEMPVNLVRNGQKEELYFNFVFYPQKDINGKITGIVDIATEVTPQAVLNKKIKESETHFRQMADLMPEKVINTDARGNVLFFNQHWLNYTGLSSEELTKEGWFSKIHPEDLEPYLEQWEKSRNTGENLDLEIRILNKEGEYKWHLSRAEAVRDESGLITMWISTNTDIARLKEEEKRKEDFLKMVSHELKTPVTSIKGYIQLLLTILKSSEEKKVGSLPIKPSLDRIDHQVIRLTRLISEMLDLSRIEENKLELKKETFSMNDLVTQTVQDIKYTNTQHKIEIVHDCICDVVADKDRIGQVLINLITNAIKYSPESQEVQVVISEVPEGKVKVSIHDSGIGIDKADHLNIFKRFFRISEEDEDTYSGFGIGLYLANEIIERHNGVLKVNSEKGKGSEFSFMLDAAS</sequence>
<dbReference type="NCBIfam" id="TIGR00229">
    <property type="entry name" value="sensory_box"/>
    <property type="match status" value="2"/>
</dbReference>
<dbReference type="InterPro" id="IPR013656">
    <property type="entry name" value="PAS_4"/>
</dbReference>
<dbReference type="CDD" id="cd00130">
    <property type="entry name" value="PAS"/>
    <property type="match status" value="3"/>
</dbReference>
<dbReference type="Pfam" id="PF08448">
    <property type="entry name" value="PAS_4"/>
    <property type="match status" value="3"/>
</dbReference>
<dbReference type="Pfam" id="PF00989">
    <property type="entry name" value="PAS"/>
    <property type="match status" value="1"/>
</dbReference>
<dbReference type="CDD" id="cd00075">
    <property type="entry name" value="HATPase"/>
    <property type="match status" value="1"/>
</dbReference>
<dbReference type="EMBL" id="DSEE01000124">
    <property type="protein sequence ID" value="HER39907.1"/>
    <property type="molecule type" value="Genomic_DNA"/>
</dbReference>
<dbReference type="InterPro" id="IPR003661">
    <property type="entry name" value="HisK_dim/P_dom"/>
</dbReference>
<feature type="domain" description="PAS" evidence="9">
    <location>
        <begin position="252"/>
        <end position="322"/>
    </location>
</feature>
<keyword evidence="7" id="KW-0472">Membrane</keyword>
<dbReference type="PANTHER" id="PTHR43304">
    <property type="entry name" value="PHYTOCHROME-LIKE PROTEIN CPH1"/>
    <property type="match status" value="1"/>
</dbReference>
<dbReference type="SUPFAM" id="SSF47384">
    <property type="entry name" value="Homodimeric domain of signal transducing histidine kinase"/>
    <property type="match status" value="1"/>
</dbReference>
<dbReference type="Pfam" id="PF00512">
    <property type="entry name" value="HisKA"/>
    <property type="match status" value="1"/>
</dbReference>
<evidence type="ECO:0000256" key="6">
    <source>
        <dbReference type="ARBA" id="ARBA00023012"/>
    </source>
</evidence>
<dbReference type="InterPro" id="IPR003594">
    <property type="entry name" value="HATPase_dom"/>
</dbReference>
<dbReference type="EC" id="2.7.13.3" evidence="2"/>
<dbReference type="PROSITE" id="PS50113">
    <property type="entry name" value="PAC"/>
    <property type="match status" value="4"/>
</dbReference>
<dbReference type="SMART" id="SM00387">
    <property type="entry name" value="HATPase_c"/>
    <property type="match status" value="1"/>
</dbReference>
<accession>A0A7C2R673</accession>
<gene>
    <name evidence="11" type="ORF">ENO10_01665</name>
</gene>
<dbReference type="InterPro" id="IPR052162">
    <property type="entry name" value="Sensor_kinase/Photoreceptor"/>
</dbReference>
<reference evidence="11" key="1">
    <citation type="journal article" date="2020" name="mSystems">
        <title>Genome- and Community-Level Interaction Insights into Carbon Utilization and Element Cycling Functions of Hydrothermarchaeota in Hydrothermal Sediment.</title>
        <authorList>
            <person name="Zhou Z."/>
            <person name="Liu Y."/>
            <person name="Xu W."/>
            <person name="Pan J."/>
            <person name="Luo Z.H."/>
            <person name="Li M."/>
        </authorList>
    </citation>
    <scope>NUCLEOTIDE SEQUENCE [LARGE SCALE GENOMIC DNA]</scope>
    <source>
        <strain evidence="11">SpSt-1235</strain>
    </source>
</reference>
<feature type="domain" description="PAC" evidence="10">
    <location>
        <begin position="452"/>
        <end position="507"/>
    </location>
</feature>
<evidence type="ECO:0000259" key="8">
    <source>
        <dbReference type="PROSITE" id="PS50109"/>
    </source>
</evidence>
<keyword evidence="5" id="KW-0418">Kinase</keyword>